<name>A0ABM8IYR6_9CREN</name>
<evidence type="ECO:0000313" key="4">
    <source>
        <dbReference type="Proteomes" id="UP001341135"/>
    </source>
</evidence>
<comment type="catalytic activity">
    <reaction evidence="2">
        <text>a 3'-end 2',3'-cyclophospho-ribonucleotide-RNA + H2O = a 3'-end 2'-phospho-ribonucleotide-RNA + H(+)</text>
        <dbReference type="Rhea" id="RHEA:11828"/>
        <dbReference type="Rhea" id="RHEA-COMP:10464"/>
        <dbReference type="Rhea" id="RHEA-COMP:17353"/>
        <dbReference type="ChEBI" id="CHEBI:15377"/>
        <dbReference type="ChEBI" id="CHEBI:15378"/>
        <dbReference type="ChEBI" id="CHEBI:83064"/>
        <dbReference type="ChEBI" id="CHEBI:173113"/>
        <dbReference type="EC" id="3.1.4.58"/>
    </reaction>
</comment>
<feature type="short sequence motif" description="HXTX 1" evidence="2">
    <location>
        <begin position="46"/>
        <end position="49"/>
    </location>
</feature>
<dbReference type="RefSeq" id="WP_338250228.1">
    <property type="nucleotide sequence ID" value="NZ_AP028907.1"/>
</dbReference>
<dbReference type="GeneID" id="89290254"/>
<dbReference type="Gene3D" id="3.90.1140.10">
    <property type="entry name" value="Cyclic phosphodiesterase"/>
    <property type="match status" value="1"/>
</dbReference>
<proteinExistence type="inferred from homology"/>
<accession>A0ABM8IYR6</accession>
<dbReference type="SUPFAM" id="SSF55144">
    <property type="entry name" value="LigT-like"/>
    <property type="match status" value="1"/>
</dbReference>
<comment type="function">
    <text evidence="2">Hydrolyzes RNA 2',3'-cyclic phosphodiester to an RNA 2'-phosphomonoester.</text>
</comment>
<dbReference type="InterPro" id="IPR009097">
    <property type="entry name" value="Cyclic_Pdiesterase"/>
</dbReference>
<comment type="similarity">
    <text evidence="2">Belongs to the 2H phosphoesterase superfamily. ThpR family.</text>
</comment>
<evidence type="ECO:0000256" key="2">
    <source>
        <dbReference type="HAMAP-Rule" id="MF_01940"/>
    </source>
</evidence>
<dbReference type="EMBL" id="AP028907">
    <property type="protein sequence ID" value="BES82682.1"/>
    <property type="molecule type" value="Genomic_DNA"/>
</dbReference>
<protein>
    <recommendedName>
        <fullName evidence="2">RNA 2',3'-cyclic phosphodiesterase</fullName>
        <shortName evidence="2">RNA 2',3'-CPDase</shortName>
        <ecNumber evidence="2">3.1.4.58</ecNumber>
    </recommendedName>
</protein>
<evidence type="ECO:0000313" key="3">
    <source>
        <dbReference type="EMBL" id="BES82682.1"/>
    </source>
</evidence>
<feature type="active site" description="Proton donor" evidence="2">
    <location>
        <position position="46"/>
    </location>
</feature>
<keyword evidence="4" id="KW-1185">Reference proteome</keyword>
<dbReference type="PANTHER" id="PTHR35561">
    <property type="entry name" value="RNA 2',3'-CYCLIC PHOSPHODIESTERASE"/>
    <property type="match status" value="1"/>
</dbReference>
<evidence type="ECO:0000256" key="1">
    <source>
        <dbReference type="ARBA" id="ARBA00022801"/>
    </source>
</evidence>
<feature type="short sequence motif" description="HXTX 2" evidence="2">
    <location>
        <begin position="131"/>
        <end position="134"/>
    </location>
</feature>
<reference evidence="3 4" key="1">
    <citation type="submission" date="2023-09" db="EMBL/GenBank/DDBJ databases">
        <title>Pyrofollis japonicus gen. nov. sp. nov., a novel member of the family Pyrodictiaceae isolated from the Iheya North hydrothermal field.</title>
        <authorList>
            <person name="Miyazaki U."/>
            <person name="Sanari M."/>
            <person name="Tame A."/>
            <person name="Kitajima M."/>
            <person name="Okamoto A."/>
            <person name="Sawayama S."/>
            <person name="Miyazaki J."/>
            <person name="Takai K."/>
            <person name="Nakagawa S."/>
        </authorList>
    </citation>
    <scope>NUCLEOTIDE SEQUENCE [LARGE SCALE GENOMIC DNA]</scope>
    <source>
        <strain evidence="3 4">AV2</strain>
    </source>
</reference>
<dbReference type="EC" id="3.1.4.58" evidence="2"/>
<feature type="active site" description="Proton acceptor" evidence="2">
    <location>
        <position position="131"/>
    </location>
</feature>
<dbReference type="PANTHER" id="PTHR35561:SF1">
    <property type="entry name" value="RNA 2',3'-CYCLIC PHOSPHODIESTERASE"/>
    <property type="match status" value="1"/>
</dbReference>
<organism evidence="3 4">
    <name type="scientific">Pyrodictium abyssi</name>
    <dbReference type="NCBI Taxonomy" id="54256"/>
    <lineage>
        <taxon>Archaea</taxon>
        <taxon>Thermoproteota</taxon>
        <taxon>Thermoprotei</taxon>
        <taxon>Desulfurococcales</taxon>
        <taxon>Pyrodictiaceae</taxon>
        <taxon>Pyrodictium</taxon>
    </lineage>
</organism>
<keyword evidence="1 2" id="KW-0378">Hydrolase</keyword>
<dbReference type="Pfam" id="PF13563">
    <property type="entry name" value="2_5_RNA_ligase2"/>
    <property type="match status" value="1"/>
</dbReference>
<gene>
    <name evidence="3" type="primary">thpR</name>
    <name evidence="3" type="ORF">PABY_22490</name>
</gene>
<dbReference type="NCBIfam" id="TIGR02258">
    <property type="entry name" value="2_5_ligase"/>
    <property type="match status" value="1"/>
</dbReference>
<sequence>MSVERIRAFIAVDIEEPSVVSRLVQIRDAFVATGAPMKPVEDHNMHITLRFLGNIPFSLVDEIERVIAASAPRRVVLRLRGVGAFPSPVRPRVIWVGVSEGAGELERIYREIEKGLRRLGFRPEREQFVPHVTLARLKGSRNLERVVKLLREMEDVEVGEIVLESVRLKQSILTPRGPIYRTLREVKAAEAAES</sequence>
<dbReference type="Proteomes" id="UP001341135">
    <property type="component" value="Chromosome"/>
</dbReference>
<dbReference type="HAMAP" id="MF_01940">
    <property type="entry name" value="RNA_CPDase"/>
    <property type="match status" value="1"/>
</dbReference>
<dbReference type="InterPro" id="IPR004175">
    <property type="entry name" value="RNA_CPDase"/>
</dbReference>